<feature type="signal peptide" evidence="1">
    <location>
        <begin position="1"/>
        <end position="18"/>
    </location>
</feature>
<dbReference type="AlphaFoldDB" id="A0A5N6NQL3"/>
<organism evidence="2 3">
    <name type="scientific">Mikania micrantha</name>
    <name type="common">bitter vine</name>
    <dbReference type="NCBI Taxonomy" id="192012"/>
    <lineage>
        <taxon>Eukaryota</taxon>
        <taxon>Viridiplantae</taxon>
        <taxon>Streptophyta</taxon>
        <taxon>Embryophyta</taxon>
        <taxon>Tracheophyta</taxon>
        <taxon>Spermatophyta</taxon>
        <taxon>Magnoliopsida</taxon>
        <taxon>eudicotyledons</taxon>
        <taxon>Gunneridae</taxon>
        <taxon>Pentapetalae</taxon>
        <taxon>asterids</taxon>
        <taxon>campanulids</taxon>
        <taxon>Asterales</taxon>
        <taxon>Asteraceae</taxon>
        <taxon>Asteroideae</taxon>
        <taxon>Heliantheae alliance</taxon>
        <taxon>Eupatorieae</taxon>
        <taxon>Mikania</taxon>
    </lineage>
</organism>
<evidence type="ECO:0000313" key="3">
    <source>
        <dbReference type="Proteomes" id="UP000326396"/>
    </source>
</evidence>
<accession>A0A5N6NQL3</accession>
<feature type="chain" id="PRO_5024295952" evidence="1">
    <location>
        <begin position="19"/>
        <end position="131"/>
    </location>
</feature>
<reference evidence="2 3" key="1">
    <citation type="submission" date="2019-05" db="EMBL/GenBank/DDBJ databases">
        <title>Mikania micrantha, genome provides insights into the molecular mechanism of rapid growth.</title>
        <authorList>
            <person name="Liu B."/>
        </authorList>
    </citation>
    <scope>NUCLEOTIDE SEQUENCE [LARGE SCALE GENOMIC DNA]</scope>
    <source>
        <strain evidence="2">NLD-2019</strain>
        <tissue evidence="2">Leaf</tissue>
    </source>
</reference>
<gene>
    <name evidence="2" type="ORF">E3N88_19324</name>
</gene>
<protein>
    <submittedName>
        <fullName evidence="2">Uncharacterized protein</fullName>
    </submittedName>
</protein>
<proteinExistence type="predicted"/>
<keyword evidence="1" id="KW-0732">Signal</keyword>
<evidence type="ECO:0000313" key="2">
    <source>
        <dbReference type="EMBL" id="KAD4982653.1"/>
    </source>
</evidence>
<keyword evidence="3" id="KW-1185">Reference proteome</keyword>
<dbReference type="Proteomes" id="UP000326396">
    <property type="component" value="Linkage Group LG18"/>
</dbReference>
<evidence type="ECO:0000256" key="1">
    <source>
        <dbReference type="SAM" id="SignalP"/>
    </source>
</evidence>
<name>A0A5N6NQL3_9ASTR</name>
<dbReference type="EMBL" id="SZYD01000010">
    <property type="protein sequence ID" value="KAD4982653.1"/>
    <property type="molecule type" value="Genomic_DNA"/>
</dbReference>
<sequence>MVHIHLQFMITSVIHTLAQDVVEINGPSNLRSPISPSPKVGGGGCRRAEEVVAAGGRRRWWLQEDGGGGGRRRTEVVVVAGVRQLLMKHTSIDKEEDHHTFMKVLNDLHTKSSSIKSLNLGWSSHVSDDAF</sequence>
<comment type="caution">
    <text evidence="2">The sequence shown here is derived from an EMBL/GenBank/DDBJ whole genome shotgun (WGS) entry which is preliminary data.</text>
</comment>